<name>A0ABQ1KHS6_9GAMM</name>
<keyword evidence="2" id="KW-1185">Reference proteome</keyword>
<sequence>MFEAHYSSQELSQADYPLFGAAAEPGLTRRLHSHVHQCPLHVWAAQGKRKDDWGRPQPRWFLYIEYCRRDGARDWILIERPCSQATDDLFDEVPWLDLREIDPKLTREWLDADHQSTVG</sequence>
<evidence type="ECO:0000313" key="1">
    <source>
        <dbReference type="EMBL" id="GGB97998.1"/>
    </source>
</evidence>
<dbReference type="Proteomes" id="UP000629025">
    <property type="component" value="Unassembled WGS sequence"/>
</dbReference>
<proteinExistence type="predicted"/>
<protein>
    <submittedName>
        <fullName evidence="1">Uncharacterized protein</fullName>
    </submittedName>
</protein>
<organism evidence="1 2">
    <name type="scientific">Marinobacterium zhoushanense</name>
    <dbReference type="NCBI Taxonomy" id="1679163"/>
    <lineage>
        <taxon>Bacteria</taxon>
        <taxon>Pseudomonadati</taxon>
        <taxon>Pseudomonadota</taxon>
        <taxon>Gammaproteobacteria</taxon>
        <taxon>Oceanospirillales</taxon>
        <taxon>Oceanospirillaceae</taxon>
        <taxon>Marinobacterium</taxon>
    </lineage>
</organism>
<accession>A0ABQ1KHS6</accession>
<gene>
    <name evidence="1" type="ORF">GCM10011352_25130</name>
</gene>
<dbReference type="RefSeq" id="WP_188748835.1">
    <property type="nucleotide sequence ID" value="NZ_BMIJ01000005.1"/>
</dbReference>
<evidence type="ECO:0000313" key="2">
    <source>
        <dbReference type="Proteomes" id="UP000629025"/>
    </source>
</evidence>
<comment type="caution">
    <text evidence="1">The sequence shown here is derived from an EMBL/GenBank/DDBJ whole genome shotgun (WGS) entry which is preliminary data.</text>
</comment>
<reference evidence="2" key="1">
    <citation type="journal article" date="2019" name="Int. J. Syst. Evol. Microbiol.">
        <title>The Global Catalogue of Microorganisms (GCM) 10K type strain sequencing project: providing services to taxonomists for standard genome sequencing and annotation.</title>
        <authorList>
            <consortium name="The Broad Institute Genomics Platform"/>
            <consortium name="The Broad Institute Genome Sequencing Center for Infectious Disease"/>
            <person name="Wu L."/>
            <person name="Ma J."/>
        </authorList>
    </citation>
    <scope>NUCLEOTIDE SEQUENCE [LARGE SCALE GENOMIC DNA]</scope>
    <source>
        <strain evidence="2">CGMCC 1.15341</strain>
    </source>
</reference>
<dbReference type="EMBL" id="BMIJ01000005">
    <property type="protein sequence ID" value="GGB97998.1"/>
    <property type="molecule type" value="Genomic_DNA"/>
</dbReference>